<comment type="caution">
    <text evidence="2">The sequence shown here is derived from an EMBL/GenBank/DDBJ whole genome shotgun (WGS) entry which is preliminary data.</text>
</comment>
<reference evidence="2" key="1">
    <citation type="submission" date="2018-05" db="EMBL/GenBank/DDBJ databases">
        <title>Draft genome of Mucuna pruriens seed.</title>
        <authorList>
            <person name="Nnadi N.E."/>
            <person name="Vos R."/>
            <person name="Hasami M.H."/>
            <person name="Devisetty U.K."/>
            <person name="Aguiy J.C."/>
        </authorList>
    </citation>
    <scope>NUCLEOTIDE SEQUENCE [LARGE SCALE GENOMIC DNA]</scope>
    <source>
        <strain evidence="2">JCA_2017</strain>
    </source>
</reference>
<evidence type="ECO:0000259" key="1">
    <source>
        <dbReference type="Pfam" id="PF25597"/>
    </source>
</evidence>
<keyword evidence="3" id="KW-1185">Reference proteome</keyword>
<evidence type="ECO:0000313" key="3">
    <source>
        <dbReference type="Proteomes" id="UP000257109"/>
    </source>
</evidence>
<protein>
    <recommendedName>
        <fullName evidence="1">Retroviral polymerase SH3-like domain-containing protein</fullName>
    </recommendedName>
</protein>
<dbReference type="EMBL" id="QJKJ01012798">
    <property type="protein sequence ID" value="RDX67872.1"/>
    <property type="molecule type" value="Genomic_DNA"/>
</dbReference>
<organism evidence="2 3">
    <name type="scientific">Mucuna pruriens</name>
    <name type="common">Velvet bean</name>
    <name type="synonym">Dolichos pruriens</name>
    <dbReference type="NCBI Taxonomy" id="157652"/>
    <lineage>
        <taxon>Eukaryota</taxon>
        <taxon>Viridiplantae</taxon>
        <taxon>Streptophyta</taxon>
        <taxon>Embryophyta</taxon>
        <taxon>Tracheophyta</taxon>
        <taxon>Spermatophyta</taxon>
        <taxon>Magnoliopsida</taxon>
        <taxon>eudicotyledons</taxon>
        <taxon>Gunneridae</taxon>
        <taxon>Pentapetalae</taxon>
        <taxon>rosids</taxon>
        <taxon>fabids</taxon>
        <taxon>Fabales</taxon>
        <taxon>Fabaceae</taxon>
        <taxon>Papilionoideae</taxon>
        <taxon>50 kb inversion clade</taxon>
        <taxon>NPAAA clade</taxon>
        <taxon>indigoferoid/millettioid clade</taxon>
        <taxon>Phaseoleae</taxon>
        <taxon>Mucuna</taxon>
    </lineage>
</organism>
<dbReference type="Proteomes" id="UP000257109">
    <property type="component" value="Unassembled WGS sequence"/>
</dbReference>
<dbReference type="AlphaFoldDB" id="A0A371EP88"/>
<accession>A0A371EP88</accession>
<gene>
    <name evidence="2" type="ORF">CR513_53203</name>
</gene>
<feature type="non-terminal residue" evidence="2">
    <location>
        <position position="1"/>
    </location>
</feature>
<dbReference type="OrthoDB" id="1422773at2759"/>
<dbReference type="Pfam" id="PF25597">
    <property type="entry name" value="SH3_retrovirus"/>
    <property type="match status" value="1"/>
</dbReference>
<name>A0A371EP88_MUCPR</name>
<dbReference type="InterPro" id="IPR057670">
    <property type="entry name" value="SH3_retrovirus"/>
</dbReference>
<feature type="domain" description="Retroviral polymerase SH3-like" evidence="1">
    <location>
        <begin position="42"/>
        <end position="92"/>
    </location>
</feature>
<sequence length="94" mass="11053">MRGLIKSFWLEAVNWSLHILNKSPTLAIQNMTSKGMEWSPTTYAHVTDEKRKKLNEKYEKYTFLGVSDHSKAYKLYNPRSKEDYCDNLTFDEAV</sequence>
<proteinExistence type="predicted"/>
<evidence type="ECO:0000313" key="2">
    <source>
        <dbReference type="EMBL" id="RDX67872.1"/>
    </source>
</evidence>